<reference evidence="8" key="1">
    <citation type="submission" date="2018-05" db="EMBL/GenBank/DDBJ databases">
        <authorList>
            <person name="Lanie J.A."/>
            <person name="Ng W.-L."/>
            <person name="Kazmierczak K.M."/>
            <person name="Andrzejewski T.M."/>
            <person name="Davidsen T.M."/>
            <person name="Wayne K.J."/>
            <person name="Tettelin H."/>
            <person name="Glass J.I."/>
            <person name="Rusch D."/>
            <person name="Podicherti R."/>
            <person name="Tsui H.-C.T."/>
            <person name="Winkler M.E."/>
        </authorList>
    </citation>
    <scope>NUCLEOTIDE SEQUENCE</scope>
</reference>
<dbReference type="Pfam" id="PF00884">
    <property type="entry name" value="Sulfatase"/>
    <property type="match status" value="1"/>
</dbReference>
<dbReference type="CDD" id="cd16144">
    <property type="entry name" value="ARS_like"/>
    <property type="match status" value="1"/>
</dbReference>
<feature type="non-terminal residue" evidence="8">
    <location>
        <position position="1"/>
    </location>
</feature>
<dbReference type="EMBL" id="UINC01089439">
    <property type="protein sequence ID" value="SVC40539.1"/>
    <property type="molecule type" value="Genomic_DNA"/>
</dbReference>
<dbReference type="Gene3D" id="3.40.720.10">
    <property type="entry name" value="Alkaline Phosphatase, subunit A"/>
    <property type="match status" value="1"/>
</dbReference>
<sequence>ETPNVDRLAAQGARFTNAYAAGPVCSPTRGSILTGRYPARTDTTNWFGGNVVGKLLPAPYLDYLPLEEVTIAERLQDAGYATGFFGKWHLGGEGYYPENQGFDVNVAGYEAGMPFAGYFSPYDNPKLQDGPEGEHLTVRLADESIRFLEQYRDVPFLLYLSFYTVHTPLQAPEEMANKYEQKWAATDFEEPIFGEEPPRRVRLVQQHAVYAGMVESMDSSVGRVLDAIEELGLERETVVVFMSDNGGLSTSEGHPTSNLPLRAGKGWLYEGGIREPMIIKWPGHTAPGSVIDDPVISTDFYPTILQMAGLPLDSAQHVDGISLVPLLERTGTLERDALFWHYPHYGNQGGFPGSAVRMGRYKLIESFEHERLQLFDLDNDVSEQNDLVDEMPG</sequence>
<comment type="similarity">
    <text evidence="2">Belongs to the sulfatase family.</text>
</comment>
<dbReference type="InterPro" id="IPR024607">
    <property type="entry name" value="Sulfatase_CS"/>
</dbReference>
<dbReference type="AlphaFoldDB" id="A0A382LUX0"/>
<dbReference type="GO" id="GO:0004065">
    <property type="term" value="F:arylsulfatase activity"/>
    <property type="evidence" value="ECO:0007669"/>
    <property type="project" value="TreeGrafter"/>
</dbReference>
<dbReference type="InterPro" id="IPR050738">
    <property type="entry name" value="Sulfatase"/>
</dbReference>
<dbReference type="Gene3D" id="3.30.1120.10">
    <property type="match status" value="1"/>
</dbReference>
<evidence type="ECO:0000256" key="3">
    <source>
        <dbReference type="ARBA" id="ARBA00022723"/>
    </source>
</evidence>
<evidence type="ECO:0000256" key="5">
    <source>
        <dbReference type="ARBA" id="ARBA00022801"/>
    </source>
</evidence>
<feature type="non-terminal residue" evidence="8">
    <location>
        <position position="393"/>
    </location>
</feature>
<comment type="cofactor">
    <cofactor evidence="1">
        <name>Ca(2+)</name>
        <dbReference type="ChEBI" id="CHEBI:29108"/>
    </cofactor>
</comment>
<evidence type="ECO:0000256" key="2">
    <source>
        <dbReference type="ARBA" id="ARBA00008779"/>
    </source>
</evidence>
<dbReference type="PANTHER" id="PTHR42693:SF42">
    <property type="entry name" value="ARYLSULFATASE G"/>
    <property type="match status" value="1"/>
</dbReference>
<name>A0A382LUX0_9ZZZZ</name>
<evidence type="ECO:0000313" key="8">
    <source>
        <dbReference type="EMBL" id="SVC40539.1"/>
    </source>
</evidence>
<dbReference type="SUPFAM" id="SSF53649">
    <property type="entry name" value="Alkaline phosphatase-like"/>
    <property type="match status" value="1"/>
</dbReference>
<organism evidence="8">
    <name type="scientific">marine metagenome</name>
    <dbReference type="NCBI Taxonomy" id="408172"/>
    <lineage>
        <taxon>unclassified sequences</taxon>
        <taxon>metagenomes</taxon>
        <taxon>ecological metagenomes</taxon>
    </lineage>
</organism>
<dbReference type="PROSITE" id="PS00523">
    <property type="entry name" value="SULFATASE_1"/>
    <property type="match status" value="1"/>
</dbReference>
<keyword evidence="6" id="KW-0106">Calcium</keyword>
<dbReference type="InterPro" id="IPR000917">
    <property type="entry name" value="Sulfatase_N"/>
</dbReference>
<dbReference type="GO" id="GO:0046872">
    <property type="term" value="F:metal ion binding"/>
    <property type="evidence" value="ECO:0007669"/>
    <property type="project" value="UniProtKB-KW"/>
</dbReference>
<keyword evidence="4" id="KW-0732">Signal</keyword>
<evidence type="ECO:0000256" key="4">
    <source>
        <dbReference type="ARBA" id="ARBA00022729"/>
    </source>
</evidence>
<evidence type="ECO:0000256" key="6">
    <source>
        <dbReference type="ARBA" id="ARBA00022837"/>
    </source>
</evidence>
<gene>
    <name evidence="8" type="ORF">METZ01_LOCUS293393</name>
</gene>
<keyword evidence="3" id="KW-0479">Metal-binding</keyword>
<dbReference type="InterPro" id="IPR017850">
    <property type="entry name" value="Alkaline_phosphatase_core_sf"/>
</dbReference>
<dbReference type="PANTHER" id="PTHR42693">
    <property type="entry name" value="ARYLSULFATASE FAMILY MEMBER"/>
    <property type="match status" value="1"/>
</dbReference>
<feature type="domain" description="Sulfatase N-terminal" evidence="7">
    <location>
        <begin position="2"/>
        <end position="309"/>
    </location>
</feature>
<evidence type="ECO:0000259" key="7">
    <source>
        <dbReference type="Pfam" id="PF00884"/>
    </source>
</evidence>
<keyword evidence="5" id="KW-0378">Hydrolase</keyword>
<accession>A0A382LUX0</accession>
<proteinExistence type="inferred from homology"/>
<evidence type="ECO:0000256" key="1">
    <source>
        <dbReference type="ARBA" id="ARBA00001913"/>
    </source>
</evidence>
<protein>
    <recommendedName>
        <fullName evidence="7">Sulfatase N-terminal domain-containing protein</fullName>
    </recommendedName>
</protein>